<reference evidence="3" key="1">
    <citation type="journal article" date="2019" name="Int. J. Syst. Evol. Microbiol.">
        <title>The Global Catalogue of Microorganisms (GCM) 10K type strain sequencing project: providing services to taxonomists for standard genome sequencing and annotation.</title>
        <authorList>
            <consortium name="The Broad Institute Genomics Platform"/>
            <consortium name="The Broad Institute Genome Sequencing Center for Infectious Disease"/>
            <person name="Wu L."/>
            <person name="Ma J."/>
        </authorList>
    </citation>
    <scope>NUCLEOTIDE SEQUENCE [LARGE SCALE GENOMIC DNA]</scope>
    <source>
        <strain evidence="3">CCUG 63418</strain>
    </source>
</reference>
<dbReference type="EMBL" id="JBHTHU010000020">
    <property type="protein sequence ID" value="MFD0751545.1"/>
    <property type="molecule type" value="Genomic_DNA"/>
</dbReference>
<organism evidence="2 3">
    <name type="scientific">Mucilaginibacter calamicampi</name>
    <dbReference type="NCBI Taxonomy" id="1302352"/>
    <lineage>
        <taxon>Bacteria</taxon>
        <taxon>Pseudomonadati</taxon>
        <taxon>Bacteroidota</taxon>
        <taxon>Sphingobacteriia</taxon>
        <taxon>Sphingobacteriales</taxon>
        <taxon>Sphingobacteriaceae</taxon>
        <taxon>Mucilaginibacter</taxon>
    </lineage>
</organism>
<keyword evidence="3" id="KW-1185">Reference proteome</keyword>
<protein>
    <submittedName>
        <fullName evidence="2">Uncharacterized protein</fullName>
    </submittedName>
</protein>
<keyword evidence="1" id="KW-0472">Membrane</keyword>
<proteinExistence type="predicted"/>
<evidence type="ECO:0000313" key="2">
    <source>
        <dbReference type="EMBL" id="MFD0751545.1"/>
    </source>
</evidence>
<evidence type="ECO:0000313" key="3">
    <source>
        <dbReference type="Proteomes" id="UP001596958"/>
    </source>
</evidence>
<evidence type="ECO:0000256" key="1">
    <source>
        <dbReference type="SAM" id="Phobius"/>
    </source>
</evidence>
<dbReference type="RefSeq" id="WP_377101820.1">
    <property type="nucleotide sequence ID" value="NZ_JBHTHU010000020.1"/>
</dbReference>
<comment type="caution">
    <text evidence="2">The sequence shown here is derived from an EMBL/GenBank/DDBJ whole genome shotgun (WGS) entry which is preliminary data.</text>
</comment>
<feature type="transmembrane region" description="Helical" evidence="1">
    <location>
        <begin position="45"/>
        <end position="67"/>
    </location>
</feature>
<keyword evidence="1" id="KW-1133">Transmembrane helix</keyword>
<accession>A0ABW2Z0G9</accession>
<feature type="transmembrane region" description="Helical" evidence="1">
    <location>
        <begin position="6"/>
        <end position="33"/>
    </location>
</feature>
<sequence>MNKTAIYTILTIVKVLIIIPSMLIVFSNLMLWLKNSDKKKLKKALIVFACLFFAIIALTAIEFIVAYN</sequence>
<name>A0ABW2Z0G9_9SPHI</name>
<gene>
    <name evidence="2" type="ORF">ACFQZS_15440</name>
</gene>
<keyword evidence="1" id="KW-0812">Transmembrane</keyword>
<dbReference type="Proteomes" id="UP001596958">
    <property type="component" value="Unassembled WGS sequence"/>
</dbReference>